<evidence type="ECO:0008006" key="3">
    <source>
        <dbReference type="Google" id="ProtNLM"/>
    </source>
</evidence>
<evidence type="ECO:0000313" key="1">
    <source>
        <dbReference type="EMBL" id="BCK55428.1"/>
    </source>
</evidence>
<dbReference type="PANTHER" id="PTHR45527:SF1">
    <property type="entry name" value="FATTY ACID SYNTHASE"/>
    <property type="match status" value="1"/>
</dbReference>
<protein>
    <recommendedName>
        <fullName evidence="3">Condensation domain-containing protein</fullName>
    </recommendedName>
</protein>
<dbReference type="RefSeq" id="WP_187688542.1">
    <property type="nucleotide sequence ID" value="NZ_AP023396.1"/>
</dbReference>
<dbReference type="GO" id="GO:0044550">
    <property type="term" value="P:secondary metabolite biosynthetic process"/>
    <property type="evidence" value="ECO:0007669"/>
    <property type="project" value="TreeGrafter"/>
</dbReference>
<accession>A0A7G1KJZ2</accession>
<gene>
    <name evidence="1" type="ORF">NWFMUON74_32000</name>
</gene>
<dbReference type="Proteomes" id="UP000516173">
    <property type="component" value="Chromosome"/>
</dbReference>
<dbReference type="GO" id="GO:0005737">
    <property type="term" value="C:cytoplasm"/>
    <property type="evidence" value="ECO:0007669"/>
    <property type="project" value="TreeGrafter"/>
</dbReference>
<dbReference type="PANTHER" id="PTHR45527">
    <property type="entry name" value="NONRIBOSOMAL PEPTIDE SYNTHETASE"/>
    <property type="match status" value="1"/>
</dbReference>
<dbReference type="GO" id="GO:0043041">
    <property type="term" value="P:amino acid activation for nonribosomal peptide biosynthetic process"/>
    <property type="evidence" value="ECO:0007669"/>
    <property type="project" value="TreeGrafter"/>
</dbReference>
<dbReference type="GO" id="GO:0031177">
    <property type="term" value="F:phosphopantetheine binding"/>
    <property type="evidence" value="ECO:0007669"/>
    <property type="project" value="TreeGrafter"/>
</dbReference>
<dbReference type="KEGG" id="nwl:NWFMUON74_32000"/>
<organism evidence="1 2">
    <name type="scientific">Nocardia wallacei</name>
    <dbReference type="NCBI Taxonomy" id="480035"/>
    <lineage>
        <taxon>Bacteria</taxon>
        <taxon>Bacillati</taxon>
        <taxon>Actinomycetota</taxon>
        <taxon>Actinomycetes</taxon>
        <taxon>Mycobacteriales</taxon>
        <taxon>Nocardiaceae</taxon>
        <taxon>Nocardia</taxon>
    </lineage>
</organism>
<dbReference type="EMBL" id="AP023396">
    <property type="protein sequence ID" value="BCK55428.1"/>
    <property type="molecule type" value="Genomic_DNA"/>
</dbReference>
<proteinExistence type="predicted"/>
<dbReference type="SUPFAM" id="SSF52777">
    <property type="entry name" value="CoA-dependent acyltransferases"/>
    <property type="match status" value="2"/>
</dbReference>
<reference evidence="1 2" key="1">
    <citation type="submission" date="2020-08" db="EMBL/GenBank/DDBJ databases">
        <title>Genome Sequencing of Nocardia wallacei strain FMUON74 and assembly.</title>
        <authorList>
            <person name="Toyokawa M."/>
            <person name="Uesaka K."/>
        </authorList>
    </citation>
    <scope>NUCLEOTIDE SEQUENCE [LARGE SCALE GENOMIC DNA]</scope>
    <source>
        <strain evidence="1 2">FMUON74</strain>
    </source>
</reference>
<dbReference type="InterPro" id="IPR023213">
    <property type="entry name" value="CAT-like_dom_sf"/>
</dbReference>
<dbReference type="Gene3D" id="3.30.559.30">
    <property type="entry name" value="Nonribosomal peptide synthetase, condensation domain"/>
    <property type="match status" value="1"/>
</dbReference>
<dbReference type="AlphaFoldDB" id="A0A7G1KJZ2"/>
<dbReference type="Gene3D" id="3.30.559.10">
    <property type="entry name" value="Chloramphenicol acetyltransferase-like domain"/>
    <property type="match status" value="1"/>
</dbReference>
<evidence type="ECO:0000313" key="2">
    <source>
        <dbReference type="Proteomes" id="UP000516173"/>
    </source>
</evidence>
<keyword evidence="2" id="KW-1185">Reference proteome</keyword>
<name>A0A7G1KJZ2_9NOCA</name>
<dbReference type="GeneID" id="80347741"/>
<sequence>MRLGYLDRLDVAPGTLLEWAVSAEPGPVPDPTPLTSNQLLHLAAAPTAWLAATFEVPGPIDQAALAAAFAAWLPRHDALHCCFTAPAAGLRLVSDNDIRLRPRPPVSAPSPEELRRLLGERLDTACAPFTFPPYFLGAVSRPGTSTIVCGFDHAVCDAWSITLAVTELDELYRTACDDGPAALPAAAARLPEAGSFLSYCTKAAANPPPDSAALLREWHEFLRAAGNDLPHFPFELGVPAGISATPGSDVRTVLTPGAVAALHRTAREDGHSVFAVVLAAVAHTVAKLGGGGHTDLVFPVHTRREPRHHNTFGWLVANAPARVRAGDDLATTIPGAAAAIRTGQRLARLPAVTVFESMGTELRRDRRGLFSVSYTDYRLLPGGSRSEFGRALPRQAIQLSRSMPVDDVQLWFARTDEGLSLRTRFPDTPAGQAVVSEFLEVLTELVRTAARN</sequence>